<dbReference type="PANTHER" id="PTHR44591">
    <property type="entry name" value="STRESS RESPONSE REGULATOR PROTEIN 1"/>
    <property type="match status" value="1"/>
</dbReference>
<protein>
    <submittedName>
        <fullName evidence="4">Response regulator</fullName>
    </submittedName>
</protein>
<dbReference type="PANTHER" id="PTHR44591:SF23">
    <property type="entry name" value="CHEY SUBFAMILY"/>
    <property type="match status" value="1"/>
</dbReference>
<reference evidence="4 5" key="1">
    <citation type="submission" date="2018-08" db="EMBL/GenBank/DDBJ databases">
        <title>Paraburkholderia sp. DHOM06 isolated from forest soil.</title>
        <authorList>
            <person name="Gao Z.-H."/>
            <person name="Qiu L.-H."/>
        </authorList>
    </citation>
    <scope>NUCLEOTIDE SEQUENCE [LARGE SCALE GENOMIC DNA]</scope>
    <source>
        <strain evidence="4 5">DHOM06</strain>
    </source>
</reference>
<organism evidence="4 5">
    <name type="scientific">Trinickia dinghuensis</name>
    <dbReference type="NCBI Taxonomy" id="2291023"/>
    <lineage>
        <taxon>Bacteria</taxon>
        <taxon>Pseudomonadati</taxon>
        <taxon>Pseudomonadota</taxon>
        <taxon>Betaproteobacteria</taxon>
        <taxon>Burkholderiales</taxon>
        <taxon>Burkholderiaceae</taxon>
        <taxon>Trinickia</taxon>
    </lineage>
</organism>
<dbReference type="InterPro" id="IPR011006">
    <property type="entry name" value="CheY-like_superfamily"/>
</dbReference>
<dbReference type="Gene3D" id="3.40.50.2300">
    <property type="match status" value="1"/>
</dbReference>
<evidence type="ECO:0000256" key="2">
    <source>
        <dbReference type="PROSITE-ProRule" id="PRU00169"/>
    </source>
</evidence>
<evidence type="ECO:0000256" key="1">
    <source>
        <dbReference type="ARBA" id="ARBA00022553"/>
    </source>
</evidence>
<feature type="domain" description="Response regulatory" evidence="3">
    <location>
        <begin position="13"/>
        <end position="126"/>
    </location>
</feature>
<dbReference type="Proteomes" id="UP000256838">
    <property type="component" value="Unassembled WGS sequence"/>
</dbReference>
<comment type="caution">
    <text evidence="4">The sequence shown here is derived from an EMBL/GenBank/DDBJ whole genome shotgun (WGS) entry which is preliminary data.</text>
</comment>
<dbReference type="PROSITE" id="PS50110">
    <property type="entry name" value="RESPONSE_REGULATORY"/>
    <property type="match status" value="1"/>
</dbReference>
<evidence type="ECO:0000259" key="3">
    <source>
        <dbReference type="PROSITE" id="PS50110"/>
    </source>
</evidence>
<gene>
    <name evidence="4" type="ORF">DWV00_00970</name>
</gene>
<dbReference type="Pfam" id="PF00072">
    <property type="entry name" value="Response_reg"/>
    <property type="match status" value="1"/>
</dbReference>
<dbReference type="SUPFAM" id="SSF52172">
    <property type="entry name" value="CheY-like"/>
    <property type="match status" value="1"/>
</dbReference>
<name>A0A3D8K4P7_9BURK</name>
<feature type="modified residue" description="4-aspartylphosphate" evidence="2">
    <location>
        <position position="62"/>
    </location>
</feature>
<dbReference type="InterPro" id="IPR050595">
    <property type="entry name" value="Bact_response_regulator"/>
</dbReference>
<evidence type="ECO:0000313" key="4">
    <source>
        <dbReference type="EMBL" id="RDV00404.1"/>
    </source>
</evidence>
<sequence length="165" mass="17516">MNRLSNGLDSFGTVLLVDDDEATRAAFSAMLAPIGYFVFCAPNGAAALESLRMARPDAVVTDLDMPLLGGIDLCLAIRADQRFRHLPVIAASSLQPDESTQSALFDLYLRKPVPPERLVSAVAAFVQSRPGAIALASMPHSQEEESEPNAACIAFCGAARSPGNR</sequence>
<evidence type="ECO:0000313" key="5">
    <source>
        <dbReference type="Proteomes" id="UP000256838"/>
    </source>
</evidence>
<keyword evidence="1 2" id="KW-0597">Phosphoprotein</keyword>
<proteinExistence type="predicted"/>
<accession>A0A3D8K4P7</accession>
<dbReference type="SMART" id="SM00448">
    <property type="entry name" value="REC"/>
    <property type="match status" value="1"/>
</dbReference>
<dbReference type="InterPro" id="IPR001789">
    <property type="entry name" value="Sig_transdc_resp-reg_receiver"/>
</dbReference>
<dbReference type="EMBL" id="QRGA01000001">
    <property type="protein sequence ID" value="RDV00404.1"/>
    <property type="molecule type" value="Genomic_DNA"/>
</dbReference>
<dbReference type="AlphaFoldDB" id="A0A3D8K4P7"/>
<keyword evidence="5" id="KW-1185">Reference proteome</keyword>
<dbReference type="GO" id="GO:0000160">
    <property type="term" value="P:phosphorelay signal transduction system"/>
    <property type="evidence" value="ECO:0007669"/>
    <property type="project" value="InterPro"/>
</dbReference>